<dbReference type="PANTHER" id="PTHR12980:SF0">
    <property type="entry name" value="CYTOCHROME B-C1 COMPLEX SUBUNIT 9"/>
    <property type="match status" value="1"/>
</dbReference>
<feature type="non-terminal residue" evidence="12">
    <location>
        <position position="1"/>
    </location>
</feature>
<evidence type="ECO:0000256" key="11">
    <source>
        <dbReference type="RuleBase" id="RU368056"/>
    </source>
</evidence>
<comment type="caution">
    <text evidence="12">The sequence shown here is derived from an EMBL/GenBank/DDBJ whole genome shotgun (WGS) entry which is preliminary data.</text>
</comment>
<comment type="similarity">
    <text evidence="2 11">Belongs to the UQCR10/QCR9 family.</text>
</comment>
<proteinExistence type="inferred from homology"/>
<evidence type="ECO:0000313" key="12">
    <source>
        <dbReference type="EMBL" id="OXU25723.1"/>
    </source>
</evidence>
<sequence length="64" mass="7578">EQTNTMSLGTTFYNIFLKRSSTFMVTIIGSAFFFERTFDIAADRIFRSINKGKLWDDIKHKYEK</sequence>
<organism evidence="12 13">
    <name type="scientific">Trichomalopsis sarcophagae</name>
    <dbReference type="NCBI Taxonomy" id="543379"/>
    <lineage>
        <taxon>Eukaryota</taxon>
        <taxon>Metazoa</taxon>
        <taxon>Ecdysozoa</taxon>
        <taxon>Arthropoda</taxon>
        <taxon>Hexapoda</taxon>
        <taxon>Insecta</taxon>
        <taxon>Pterygota</taxon>
        <taxon>Neoptera</taxon>
        <taxon>Endopterygota</taxon>
        <taxon>Hymenoptera</taxon>
        <taxon>Apocrita</taxon>
        <taxon>Proctotrupomorpha</taxon>
        <taxon>Chalcidoidea</taxon>
        <taxon>Pteromalidae</taxon>
        <taxon>Pteromalinae</taxon>
        <taxon>Trichomalopsis</taxon>
    </lineage>
</organism>
<accession>A0A232F5H9</accession>
<evidence type="ECO:0000313" key="13">
    <source>
        <dbReference type="Proteomes" id="UP000215335"/>
    </source>
</evidence>
<keyword evidence="9 11" id="KW-0496">Mitochondrion</keyword>
<reference evidence="12 13" key="1">
    <citation type="journal article" date="2017" name="Curr. Biol.">
        <title>The Evolution of Venom by Co-option of Single-Copy Genes.</title>
        <authorList>
            <person name="Martinson E.O."/>
            <person name="Mrinalini"/>
            <person name="Kelkar Y.D."/>
            <person name="Chang C.H."/>
            <person name="Werren J.H."/>
        </authorList>
    </citation>
    <scope>NUCLEOTIDE SEQUENCE [LARGE SCALE GENOMIC DNA]</scope>
    <source>
        <strain evidence="12 13">Alberta</strain>
        <tissue evidence="12">Whole body</tissue>
    </source>
</reference>
<evidence type="ECO:0000256" key="2">
    <source>
        <dbReference type="ARBA" id="ARBA00007856"/>
    </source>
</evidence>
<keyword evidence="3 11" id="KW-0813">Transport</keyword>
<dbReference type="SUPFAM" id="SSF81514">
    <property type="entry name" value="Subunit X (non-heme 7 kDa protein) of cytochrome bc1 complex (Ubiquinol-cytochrome c reductase)"/>
    <property type="match status" value="1"/>
</dbReference>
<dbReference type="GO" id="GO:0045275">
    <property type="term" value="C:respiratory chain complex III"/>
    <property type="evidence" value="ECO:0007669"/>
    <property type="project" value="UniProtKB-UniRule"/>
</dbReference>
<dbReference type="InterPro" id="IPR036656">
    <property type="entry name" value="QCR9_sf"/>
</dbReference>
<evidence type="ECO:0000256" key="5">
    <source>
        <dbReference type="ARBA" id="ARBA00022692"/>
    </source>
</evidence>
<keyword evidence="4 11" id="KW-0679">Respiratory chain</keyword>
<keyword evidence="7 11" id="KW-0249">Electron transport</keyword>
<protein>
    <recommendedName>
        <fullName evidence="11">Complex III subunit 9</fullName>
    </recommendedName>
</protein>
<evidence type="ECO:0000256" key="4">
    <source>
        <dbReference type="ARBA" id="ARBA00022660"/>
    </source>
</evidence>
<dbReference type="Gene3D" id="1.20.5.260">
    <property type="entry name" value="Cytochrome b-c1 complex subunit 9"/>
    <property type="match status" value="1"/>
</dbReference>
<evidence type="ECO:0000256" key="10">
    <source>
        <dbReference type="ARBA" id="ARBA00023136"/>
    </source>
</evidence>
<keyword evidence="8" id="KW-1133">Transmembrane helix</keyword>
<evidence type="ECO:0000256" key="7">
    <source>
        <dbReference type="ARBA" id="ARBA00022982"/>
    </source>
</evidence>
<dbReference type="InterPro" id="IPR008027">
    <property type="entry name" value="QCR9"/>
</dbReference>
<keyword evidence="13" id="KW-1185">Reference proteome</keyword>
<dbReference type="STRING" id="543379.A0A232F5H9"/>
<evidence type="ECO:0000256" key="3">
    <source>
        <dbReference type="ARBA" id="ARBA00022448"/>
    </source>
</evidence>
<comment type="subcellular location">
    <subcellularLocation>
        <location evidence="1 11">Mitochondrion inner membrane</location>
        <topology evidence="1 11">Single-pass membrane protein</topology>
    </subcellularLocation>
</comment>
<dbReference type="OrthoDB" id="44067at2759"/>
<evidence type="ECO:0000256" key="1">
    <source>
        <dbReference type="ARBA" id="ARBA00004434"/>
    </source>
</evidence>
<evidence type="ECO:0000256" key="9">
    <source>
        <dbReference type="ARBA" id="ARBA00023128"/>
    </source>
</evidence>
<dbReference type="Pfam" id="PF05365">
    <property type="entry name" value="UCR_UQCRX_QCR9"/>
    <property type="match status" value="1"/>
</dbReference>
<dbReference type="EMBL" id="NNAY01000959">
    <property type="protein sequence ID" value="OXU25723.1"/>
    <property type="molecule type" value="Genomic_DNA"/>
</dbReference>
<keyword evidence="6 11" id="KW-0999">Mitochondrion inner membrane</keyword>
<keyword evidence="5" id="KW-0812">Transmembrane</keyword>
<comment type="subunit">
    <text evidence="11">Component of the ubiquinol-cytochrome c oxidoreductase (cytochrome b-c1 complex, complex III, CIII), a multisubunit enzyme composed of 3 respiratory subunits cytochrome b, cytochrome c1 and Rieske protein, 2 core protein subunits, and additional low-molecular weight protein subunits.</text>
</comment>
<evidence type="ECO:0000256" key="6">
    <source>
        <dbReference type="ARBA" id="ARBA00022792"/>
    </source>
</evidence>
<dbReference type="Proteomes" id="UP000215335">
    <property type="component" value="Unassembled WGS sequence"/>
</dbReference>
<dbReference type="AlphaFoldDB" id="A0A232F5H9"/>
<dbReference type="GO" id="GO:0006122">
    <property type="term" value="P:mitochondrial electron transport, ubiquinol to cytochrome c"/>
    <property type="evidence" value="ECO:0007669"/>
    <property type="project" value="UniProtKB-UniRule"/>
</dbReference>
<name>A0A232F5H9_9HYME</name>
<comment type="function">
    <text evidence="11">Component of the ubiquinol-cytochrome c oxidoreductase, a multisubunit transmembrane complex that is part of the mitochondrial electron transport chain which drives oxidative phosphorylation. The complex plays an important role in the uptake of multiple carbon sources present in different host niches.</text>
</comment>
<dbReference type="GO" id="GO:0005743">
    <property type="term" value="C:mitochondrial inner membrane"/>
    <property type="evidence" value="ECO:0007669"/>
    <property type="project" value="UniProtKB-SubCell"/>
</dbReference>
<keyword evidence="10" id="KW-0472">Membrane</keyword>
<gene>
    <name evidence="12" type="ORF">TSAR_015032</name>
</gene>
<dbReference type="FunFam" id="1.20.5.260:FF:000001">
    <property type="entry name" value="Cytochrome b-c1 complex subunit 9"/>
    <property type="match status" value="1"/>
</dbReference>
<evidence type="ECO:0000256" key="8">
    <source>
        <dbReference type="ARBA" id="ARBA00022989"/>
    </source>
</evidence>
<dbReference type="PANTHER" id="PTHR12980">
    <property type="entry name" value="UBIQUINOL-CYTOCHROME C REDUCTASE COMPLEX, SUBUNIT X"/>
    <property type="match status" value="1"/>
</dbReference>